<name>A0A6L2PLD5_COPFO</name>
<dbReference type="AlphaFoldDB" id="A0A6L2PLD5"/>
<dbReference type="InParanoid" id="A0A6L2PLD5"/>
<feature type="domain" description="EF-hand" evidence="7">
    <location>
        <begin position="12"/>
        <end position="47"/>
    </location>
</feature>
<dbReference type="PROSITE" id="PS50222">
    <property type="entry name" value="EF_HAND_2"/>
    <property type="match status" value="3"/>
</dbReference>
<sequence>MHVIHNIIPVSAAEGILKKAFDAFDREKNGCISTEMVGTILEMLGHRLDDDMLAEIIAEVDADGEYCCPERPSIVTFSDTIRSANEHWQEGSGELEFEEFVTLAARFLVEEDAEAMQQELREAFRLYDKEGNGYITTTVLREILKELDDKLTAEDLDLMIEEIDSDGSGTVDFD</sequence>
<comment type="caution">
    <text evidence="8">The sequence shown here is derived from an EMBL/GenBank/DDBJ whole genome shotgun (WGS) entry which is preliminary data.</text>
</comment>
<dbReference type="InterPro" id="IPR050230">
    <property type="entry name" value="CALM/Myosin/TropC-like"/>
</dbReference>
<keyword evidence="9" id="KW-1185">Reference proteome</keyword>
<evidence type="ECO:0000256" key="1">
    <source>
        <dbReference type="ARBA" id="ARBA00022723"/>
    </source>
</evidence>
<dbReference type="CDD" id="cd00051">
    <property type="entry name" value="EFh"/>
    <property type="match status" value="2"/>
</dbReference>
<dbReference type="Proteomes" id="UP000502823">
    <property type="component" value="Unassembled WGS sequence"/>
</dbReference>
<evidence type="ECO:0000256" key="3">
    <source>
        <dbReference type="ARBA" id="ARBA00022837"/>
    </source>
</evidence>
<dbReference type="SMART" id="SM00054">
    <property type="entry name" value="EFh"/>
    <property type="match status" value="3"/>
</dbReference>
<protein>
    <recommendedName>
        <fullName evidence="7">EF-hand domain-containing protein</fullName>
    </recommendedName>
</protein>
<dbReference type="PANTHER" id="PTHR23048">
    <property type="entry name" value="MYOSIN LIGHT CHAIN 1, 3"/>
    <property type="match status" value="1"/>
</dbReference>
<comment type="similarity">
    <text evidence="5">Belongs to the troponin C family.</text>
</comment>
<dbReference type="EMBL" id="BLKM01000426">
    <property type="protein sequence ID" value="GFG33401.1"/>
    <property type="molecule type" value="Genomic_DNA"/>
</dbReference>
<accession>A0A6L2PLD5</accession>
<feature type="domain" description="EF-hand" evidence="7">
    <location>
        <begin position="151"/>
        <end position="174"/>
    </location>
</feature>
<keyword evidence="4" id="KW-0514">Muscle protein</keyword>
<keyword evidence="3" id="KW-0106">Calcium</keyword>
<evidence type="ECO:0000259" key="7">
    <source>
        <dbReference type="PROSITE" id="PS50222"/>
    </source>
</evidence>
<organism evidence="8 9">
    <name type="scientific">Coptotermes formosanus</name>
    <name type="common">Formosan subterranean termite</name>
    <dbReference type="NCBI Taxonomy" id="36987"/>
    <lineage>
        <taxon>Eukaryota</taxon>
        <taxon>Metazoa</taxon>
        <taxon>Ecdysozoa</taxon>
        <taxon>Arthropoda</taxon>
        <taxon>Hexapoda</taxon>
        <taxon>Insecta</taxon>
        <taxon>Pterygota</taxon>
        <taxon>Neoptera</taxon>
        <taxon>Polyneoptera</taxon>
        <taxon>Dictyoptera</taxon>
        <taxon>Blattodea</taxon>
        <taxon>Blattoidea</taxon>
        <taxon>Termitoidae</taxon>
        <taxon>Rhinotermitidae</taxon>
        <taxon>Coptotermes</taxon>
    </lineage>
</organism>
<evidence type="ECO:0000256" key="4">
    <source>
        <dbReference type="ARBA" id="ARBA00023179"/>
    </source>
</evidence>
<feature type="non-terminal residue" evidence="8">
    <location>
        <position position="174"/>
    </location>
</feature>
<evidence type="ECO:0000256" key="2">
    <source>
        <dbReference type="ARBA" id="ARBA00022737"/>
    </source>
</evidence>
<dbReference type="GO" id="GO:0016460">
    <property type="term" value="C:myosin II complex"/>
    <property type="evidence" value="ECO:0007669"/>
    <property type="project" value="TreeGrafter"/>
</dbReference>
<dbReference type="PANTHER" id="PTHR23048:SF0">
    <property type="entry name" value="CALMODULIN LIKE 3"/>
    <property type="match status" value="1"/>
</dbReference>
<dbReference type="GO" id="GO:0005509">
    <property type="term" value="F:calcium ion binding"/>
    <property type="evidence" value="ECO:0007669"/>
    <property type="project" value="InterPro"/>
</dbReference>
<feature type="domain" description="EF-hand" evidence="7">
    <location>
        <begin position="115"/>
        <end position="150"/>
    </location>
</feature>
<comment type="function">
    <text evidence="6">Troponin is the central regulatory protein of striated muscle contraction. It consists of three components: Troponin-I (Tn-I) which is the inhibitor of actomyosin ATPase, Troponin-T (Tn-T) which contains the binding site for tropomyosin and Troponin-C (Tn-C). The binding of calcium to Tn-C abolishes the inhibitory action of Tn on actin filaments.</text>
</comment>
<evidence type="ECO:0000256" key="6">
    <source>
        <dbReference type="ARBA" id="ARBA00056355"/>
    </source>
</evidence>
<reference evidence="9" key="1">
    <citation type="submission" date="2020-01" db="EMBL/GenBank/DDBJ databases">
        <title>Draft genome sequence of the Termite Coptotermes fromosanus.</title>
        <authorList>
            <person name="Itakura S."/>
            <person name="Yosikawa Y."/>
            <person name="Umezawa K."/>
        </authorList>
    </citation>
    <scope>NUCLEOTIDE SEQUENCE [LARGE SCALE GENOMIC DNA]</scope>
</reference>
<evidence type="ECO:0000313" key="9">
    <source>
        <dbReference type="Proteomes" id="UP000502823"/>
    </source>
</evidence>
<dbReference type="InterPro" id="IPR011992">
    <property type="entry name" value="EF-hand-dom_pair"/>
</dbReference>
<evidence type="ECO:0000256" key="5">
    <source>
        <dbReference type="ARBA" id="ARBA00038202"/>
    </source>
</evidence>
<dbReference type="Pfam" id="PF13499">
    <property type="entry name" value="EF-hand_7"/>
    <property type="match status" value="1"/>
</dbReference>
<dbReference type="InterPro" id="IPR002048">
    <property type="entry name" value="EF_hand_dom"/>
</dbReference>
<evidence type="ECO:0000313" key="8">
    <source>
        <dbReference type="EMBL" id="GFG33401.1"/>
    </source>
</evidence>
<proteinExistence type="inferred from homology"/>
<keyword evidence="2" id="KW-0677">Repeat</keyword>
<dbReference type="OrthoDB" id="26525at2759"/>
<dbReference type="FunFam" id="1.10.238.10:FF:000103">
    <property type="entry name" value="Troponin C Ib"/>
    <property type="match status" value="1"/>
</dbReference>
<dbReference type="SUPFAM" id="SSF47473">
    <property type="entry name" value="EF-hand"/>
    <property type="match status" value="1"/>
</dbReference>
<keyword evidence="1" id="KW-0479">Metal-binding</keyword>
<gene>
    <name evidence="8" type="ORF">Cfor_01832</name>
</gene>
<dbReference type="Gene3D" id="1.10.238.10">
    <property type="entry name" value="EF-hand"/>
    <property type="match status" value="2"/>
</dbReference>